<evidence type="ECO:0000313" key="1">
    <source>
        <dbReference type="EMBL" id="RNA20965.1"/>
    </source>
</evidence>
<dbReference type="Proteomes" id="UP000276133">
    <property type="component" value="Unassembled WGS sequence"/>
</dbReference>
<proteinExistence type="predicted"/>
<reference evidence="1 2" key="1">
    <citation type="journal article" date="2018" name="Sci. Rep.">
        <title>Genomic signatures of local adaptation to the degree of environmental predictability in rotifers.</title>
        <authorList>
            <person name="Franch-Gras L."/>
            <person name="Hahn C."/>
            <person name="Garcia-Roger E.M."/>
            <person name="Carmona M.J."/>
            <person name="Serra M."/>
            <person name="Gomez A."/>
        </authorList>
    </citation>
    <scope>NUCLEOTIDE SEQUENCE [LARGE SCALE GENOMIC DNA]</scope>
    <source>
        <strain evidence="1">HYR1</strain>
    </source>
</reference>
<dbReference type="EMBL" id="REGN01003753">
    <property type="protein sequence ID" value="RNA20965.1"/>
    <property type="molecule type" value="Genomic_DNA"/>
</dbReference>
<dbReference type="AlphaFoldDB" id="A0A3M7RCG7"/>
<name>A0A3M7RCG7_BRAPC</name>
<gene>
    <name evidence="1" type="ORF">BpHYR1_030356</name>
</gene>
<comment type="caution">
    <text evidence="1">The sequence shown here is derived from an EMBL/GenBank/DDBJ whole genome shotgun (WGS) entry which is preliminary data.</text>
</comment>
<evidence type="ECO:0000313" key="2">
    <source>
        <dbReference type="Proteomes" id="UP000276133"/>
    </source>
</evidence>
<sequence length="60" mass="7368">MKQKKEIFFVNKKTSYKYFRGKRVRVVKIRVATSWSKLWLNNFEKSHFEPKLSRFKTPSL</sequence>
<keyword evidence="2" id="KW-1185">Reference proteome</keyword>
<organism evidence="1 2">
    <name type="scientific">Brachionus plicatilis</name>
    <name type="common">Marine rotifer</name>
    <name type="synonym">Brachionus muelleri</name>
    <dbReference type="NCBI Taxonomy" id="10195"/>
    <lineage>
        <taxon>Eukaryota</taxon>
        <taxon>Metazoa</taxon>
        <taxon>Spiralia</taxon>
        <taxon>Gnathifera</taxon>
        <taxon>Rotifera</taxon>
        <taxon>Eurotatoria</taxon>
        <taxon>Monogononta</taxon>
        <taxon>Pseudotrocha</taxon>
        <taxon>Ploima</taxon>
        <taxon>Brachionidae</taxon>
        <taxon>Brachionus</taxon>
    </lineage>
</organism>
<protein>
    <submittedName>
        <fullName evidence="1">Uncharacterized protein</fullName>
    </submittedName>
</protein>
<accession>A0A3M7RCG7</accession>